<dbReference type="PANTHER" id="PTHR43674">
    <property type="entry name" value="NITRILASE C965.09-RELATED"/>
    <property type="match status" value="1"/>
</dbReference>
<feature type="domain" description="CN hydrolase" evidence="3">
    <location>
        <begin position="45"/>
        <end position="309"/>
    </location>
</feature>
<dbReference type="Pfam" id="PF00795">
    <property type="entry name" value="CN_hydrolase"/>
    <property type="match status" value="1"/>
</dbReference>
<dbReference type="GO" id="GO:0033388">
    <property type="term" value="P:putrescine biosynthetic process from arginine"/>
    <property type="evidence" value="ECO:0007669"/>
    <property type="project" value="TreeGrafter"/>
</dbReference>
<dbReference type="SUPFAM" id="SSF56317">
    <property type="entry name" value="Carbon-nitrogen hydrolase"/>
    <property type="match status" value="1"/>
</dbReference>
<dbReference type="PROSITE" id="PS50263">
    <property type="entry name" value="CN_HYDROLASE"/>
    <property type="match status" value="1"/>
</dbReference>
<dbReference type="InterPro" id="IPR036526">
    <property type="entry name" value="C-N_Hydrolase_sf"/>
</dbReference>
<proteinExistence type="inferred from homology"/>
<organism evidence="4 5">
    <name type="scientific">Chaetoceros tenuissimus</name>
    <dbReference type="NCBI Taxonomy" id="426638"/>
    <lineage>
        <taxon>Eukaryota</taxon>
        <taxon>Sar</taxon>
        <taxon>Stramenopiles</taxon>
        <taxon>Ochrophyta</taxon>
        <taxon>Bacillariophyta</taxon>
        <taxon>Coscinodiscophyceae</taxon>
        <taxon>Chaetocerotophycidae</taxon>
        <taxon>Chaetocerotales</taxon>
        <taxon>Chaetocerotaceae</taxon>
        <taxon>Chaetoceros</taxon>
    </lineage>
</organism>
<dbReference type="InterPro" id="IPR017755">
    <property type="entry name" value="N-carbamoylputrescine_amidase"/>
</dbReference>
<dbReference type="InterPro" id="IPR050345">
    <property type="entry name" value="Aliph_Amidase/BUP"/>
</dbReference>
<name>A0AAD3D3S2_9STRA</name>
<comment type="caution">
    <text evidence="4">The sequence shown here is derived from an EMBL/GenBank/DDBJ whole genome shotgun (WGS) entry which is preliminary data.</text>
</comment>
<evidence type="ECO:0000259" key="3">
    <source>
        <dbReference type="PROSITE" id="PS50263"/>
    </source>
</evidence>
<evidence type="ECO:0000256" key="2">
    <source>
        <dbReference type="ARBA" id="ARBA00034122"/>
    </source>
</evidence>
<dbReference type="Proteomes" id="UP001054902">
    <property type="component" value="Unassembled WGS sequence"/>
</dbReference>
<comment type="similarity">
    <text evidence="2">Belongs to the carbon-nitrogen hydrolase superfamily.</text>
</comment>
<dbReference type="EMBL" id="BLLK01000051">
    <property type="protein sequence ID" value="GFH56160.1"/>
    <property type="molecule type" value="Genomic_DNA"/>
</dbReference>
<evidence type="ECO:0000313" key="4">
    <source>
        <dbReference type="EMBL" id="GFH56160.1"/>
    </source>
</evidence>
<dbReference type="InterPro" id="IPR003010">
    <property type="entry name" value="C-N_Hydrolase"/>
</dbReference>
<evidence type="ECO:0000256" key="1">
    <source>
        <dbReference type="ARBA" id="ARBA00022801"/>
    </source>
</evidence>
<dbReference type="NCBIfam" id="TIGR03381">
    <property type="entry name" value="agmatine_aguB"/>
    <property type="match status" value="1"/>
</dbReference>
<protein>
    <recommendedName>
        <fullName evidence="3">CN hydrolase domain-containing protein</fullName>
    </recommendedName>
</protein>
<reference evidence="4 5" key="1">
    <citation type="journal article" date="2021" name="Sci. Rep.">
        <title>The genome of the diatom Chaetoceros tenuissimus carries an ancient integrated fragment of an extant virus.</title>
        <authorList>
            <person name="Hongo Y."/>
            <person name="Kimura K."/>
            <person name="Takaki Y."/>
            <person name="Yoshida Y."/>
            <person name="Baba S."/>
            <person name="Kobayashi G."/>
            <person name="Nagasaki K."/>
            <person name="Hano T."/>
            <person name="Tomaru Y."/>
        </authorList>
    </citation>
    <scope>NUCLEOTIDE SEQUENCE [LARGE SCALE GENOMIC DNA]</scope>
    <source>
        <strain evidence="4 5">NIES-3715</strain>
    </source>
</reference>
<accession>A0AAD3D3S2</accession>
<sequence length="343" mass="38420">MSLEHFSYEPVSYCKTHVTQRNLLKNKPLPSFPAPIESVERSSKLKVAAVQLETVPGEPEAFLDRIEESIVNSVYEHGANLILLQELFQAPYFCQSQNAACFALAERDVDGENNVFIQRMQKLAKELKVVLPISLFESKNNAYYNSVVMIDADGTNLGTYRKTHIPDGTGYQEKFYFSPGDTGFKVFNTAVGCVGVGICWDQWFPECARSMALMGADIILYPTAIGSEPQDPSLNSADHWQRTMQGHAAANMVPVVASNRFGVEILLDAQGNEKQRIKFYGRSFITNETGAKVQEAKDGTDIISQEIDIIENRATRAAWGLFRDRRPELYNVLKTKDGQLQMN</sequence>
<gene>
    <name evidence="4" type="ORF">CTEN210_12636</name>
</gene>
<evidence type="ECO:0000313" key="5">
    <source>
        <dbReference type="Proteomes" id="UP001054902"/>
    </source>
</evidence>
<keyword evidence="1" id="KW-0378">Hydrolase</keyword>
<dbReference type="CDD" id="cd07573">
    <property type="entry name" value="CPA"/>
    <property type="match status" value="1"/>
</dbReference>
<dbReference type="AlphaFoldDB" id="A0AAD3D3S2"/>
<dbReference type="GO" id="GO:0050126">
    <property type="term" value="F:N-carbamoylputrescine amidase activity"/>
    <property type="evidence" value="ECO:0007669"/>
    <property type="project" value="InterPro"/>
</dbReference>
<keyword evidence="5" id="KW-1185">Reference proteome</keyword>
<dbReference type="Gene3D" id="3.60.110.10">
    <property type="entry name" value="Carbon-nitrogen hydrolase"/>
    <property type="match status" value="1"/>
</dbReference>
<dbReference type="PANTHER" id="PTHR43674:SF2">
    <property type="entry name" value="BETA-UREIDOPROPIONASE"/>
    <property type="match status" value="1"/>
</dbReference>